<dbReference type="KEGG" id="pvn:A7sIIA15_01960"/>
<name>A0A249KSA6_9ACTN</name>
<dbReference type="SUPFAM" id="SSF109854">
    <property type="entry name" value="DinB/YfiT-like putative metalloenzymes"/>
    <property type="match status" value="1"/>
</dbReference>
<accession>A0A249KSA6</accession>
<organism evidence="2 3">
    <name type="scientific">Candidatus Planktophila vernalis</name>
    <dbReference type="NCBI Taxonomy" id="1884907"/>
    <lineage>
        <taxon>Bacteria</taxon>
        <taxon>Bacillati</taxon>
        <taxon>Actinomycetota</taxon>
        <taxon>Actinomycetes</taxon>
        <taxon>Candidatus Nanopelagicales</taxon>
        <taxon>Candidatus Nanopelagicaceae</taxon>
        <taxon>Candidatus Planktophila</taxon>
    </lineage>
</organism>
<sequence>MSSIAEIAAAYEKATSEFLAIAHNVPESKLDVCVGEDWSSRQVIHHCADSEAQSFARLKRLVAEPGSAIQGYDEGLWAKNPTLGYTDMPVQTSIDVFKAVRAGSLEIIKRLEPEQLKNFCIHSERGEFSLEQWLTAYTRHAIEHADQITKNLAL</sequence>
<evidence type="ECO:0000313" key="3">
    <source>
        <dbReference type="Proteomes" id="UP000217186"/>
    </source>
</evidence>
<gene>
    <name evidence="2" type="ORF">A7sIIA15_01960</name>
</gene>
<evidence type="ECO:0000313" key="2">
    <source>
        <dbReference type="EMBL" id="ASY19661.1"/>
    </source>
</evidence>
<evidence type="ECO:0000259" key="1">
    <source>
        <dbReference type="Pfam" id="PF12867"/>
    </source>
</evidence>
<dbReference type="EMBL" id="CP016776">
    <property type="protein sequence ID" value="ASY19661.1"/>
    <property type="molecule type" value="Genomic_DNA"/>
</dbReference>
<feature type="domain" description="DinB-like" evidence="1">
    <location>
        <begin position="11"/>
        <end position="148"/>
    </location>
</feature>
<dbReference type="InterPro" id="IPR034660">
    <property type="entry name" value="DinB/YfiT-like"/>
</dbReference>
<proteinExistence type="predicted"/>
<dbReference type="Pfam" id="PF12867">
    <property type="entry name" value="DinB_2"/>
    <property type="match status" value="1"/>
</dbReference>
<dbReference type="InterPro" id="IPR024775">
    <property type="entry name" value="DinB-like"/>
</dbReference>
<dbReference type="RefSeq" id="WP_095685550.1">
    <property type="nucleotide sequence ID" value="NZ_CP016776.1"/>
</dbReference>
<dbReference type="Proteomes" id="UP000217186">
    <property type="component" value="Chromosome"/>
</dbReference>
<reference evidence="2 3" key="1">
    <citation type="submission" date="2016-07" db="EMBL/GenBank/DDBJ databases">
        <title>High microdiversification within the ubiquitous acI lineage of Actinobacteria.</title>
        <authorList>
            <person name="Neuenschwander S.M."/>
            <person name="Salcher M."/>
            <person name="Ghai R."/>
            <person name="Pernthaler J."/>
        </authorList>
    </citation>
    <scope>NUCLEOTIDE SEQUENCE [LARGE SCALE GENOMIC DNA]</scope>
    <source>
        <strain evidence="2">MMS-IIA-15</strain>
    </source>
</reference>
<dbReference type="OrthoDB" id="9796039at2"/>
<protein>
    <submittedName>
        <fullName evidence="2">DinB superfamily protein</fullName>
    </submittedName>
</protein>
<dbReference type="AlphaFoldDB" id="A0A249KSA6"/>
<dbReference type="Gene3D" id="1.20.120.450">
    <property type="entry name" value="dinb family like domain"/>
    <property type="match status" value="1"/>
</dbReference>
<keyword evidence="3" id="KW-1185">Reference proteome</keyword>